<dbReference type="GO" id="GO:0005524">
    <property type="term" value="F:ATP binding"/>
    <property type="evidence" value="ECO:0007669"/>
    <property type="project" value="InterPro"/>
</dbReference>
<keyword evidence="2" id="KW-0418">Kinase</keyword>
<dbReference type="SUPFAM" id="SSF56112">
    <property type="entry name" value="Protein kinase-like (PK-like)"/>
    <property type="match status" value="1"/>
</dbReference>
<dbReference type="EMBL" id="BKCJ010299355">
    <property type="protein sequence ID" value="GEZ60348.1"/>
    <property type="molecule type" value="Genomic_DNA"/>
</dbReference>
<dbReference type="PANTHER" id="PTHR48008:SF1">
    <property type="entry name" value="PROTEIN KINASE DOMAIN-CONTAINING PROTEIN"/>
    <property type="match status" value="1"/>
</dbReference>
<dbReference type="InterPro" id="IPR001245">
    <property type="entry name" value="Ser-Thr/Tyr_kinase_cat_dom"/>
</dbReference>
<dbReference type="PANTHER" id="PTHR48008">
    <property type="entry name" value="LEUCINE-RICH REPEAT RECEPTOR-LIKE PROTEIN KINASE IMK3-RELATED"/>
    <property type="match status" value="1"/>
</dbReference>
<dbReference type="Pfam" id="PF07714">
    <property type="entry name" value="PK_Tyr_Ser-Thr"/>
    <property type="match status" value="1"/>
</dbReference>
<dbReference type="InterPro" id="IPR052451">
    <property type="entry name" value="Ser/Thr_kinase-like"/>
</dbReference>
<dbReference type="PROSITE" id="PS50011">
    <property type="entry name" value="PROTEIN_KINASE_DOM"/>
    <property type="match status" value="1"/>
</dbReference>
<evidence type="ECO:0000313" key="2">
    <source>
        <dbReference type="EMBL" id="GEZ60348.1"/>
    </source>
</evidence>
<dbReference type="InterPro" id="IPR011009">
    <property type="entry name" value="Kinase-like_dom_sf"/>
</dbReference>
<feature type="domain" description="Protein kinase" evidence="1">
    <location>
        <begin position="1"/>
        <end position="238"/>
    </location>
</feature>
<dbReference type="InterPro" id="IPR000719">
    <property type="entry name" value="Prot_kinase_dom"/>
</dbReference>
<evidence type="ECO:0000259" key="1">
    <source>
        <dbReference type="PROSITE" id="PS50011"/>
    </source>
</evidence>
<proteinExistence type="predicted"/>
<gene>
    <name evidence="2" type="ORF">Tci_532321</name>
</gene>
<dbReference type="Gene3D" id="1.10.510.10">
    <property type="entry name" value="Transferase(Phosphotransferase) domain 1"/>
    <property type="match status" value="1"/>
</dbReference>
<comment type="caution">
    <text evidence="2">The sequence shown here is derived from an EMBL/GenBank/DDBJ whole genome shotgun (WGS) entry which is preliminary data.</text>
</comment>
<dbReference type="GO" id="GO:0004672">
    <property type="term" value="F:protein kinase activity"/>
    <property type="evidence" value="ECO:0007669"/>
    <property type="project" value="InterPro"/>
</dbReference>
<accession>A0A699IF69</accession>
<sequence length="238" mass="27340">MGDPAEAEAVRAGDGGGKLVYFEGKQVAVKRLREGIAKTLKEFQSEVNSLGKIRHENLLAIRAYYLGPKEEKLLVFDYMPNGSLASFLHGFVIKRYGGGGRVWRGKWGPLVVESKEGGSWEDEVYEDLLISICCKCEDLLLNVMVVVGECGEENEVHWWWRVKKVVVGRRRQRSDFKFKKHLKIKGGYGDHYYDKHKKIEDRKLKRGKSKLGSIGRLDFKKSNKRFYKTSDTERTNFS</sequence>
<dbReference type="AlphaFoldDB" id="A0A699IF69"/>
<keyword evidence="2" id="KW-0808">Transferase</keyword>
<name>A0A699IF69_TANCI</name>
<protein>
    <submittedName>
        <fullName evidence="2">Probable leucine-rich repeat receptor-like protein kinase IMK3</fullName>
    </submittedName>
</protein>
<reference evidence="2" key="1">
    <citation type="journal article" date="2019" name="Sci. Rep.">
        <title>Draft genome of Tanacetum cinerariifolium, the natural source of mosquito coil.</title>
        <authorList>
            <person name="Yamashiro T."/>
            <person name="Shiraishi A."/>
            <person name="Satake H."/>
            <person name="Nakayama K."/>
        </authorList>
    </citation>
    <scope>NUCLEOTIDE SEQUENCE</scope>
</reference>
<keyword evidence="2" id="KW-0675">Receptor</keyword>
<organism evidence="2">
    <name type="scientific">Tanacetum cinerariifolium</name>
    <name type="common">Dalmatian daisy</name>
    <name type="synonym">Chrysanthemum cinerariifolium</name>
    <dbReference type="NCBI Taxonomy" id="118510"/>
    <lineage>
        <taxon>Eukaryota</taxon>
        <taxon>Viridiplantae</taxon>
        <taxon>Streptophyta</taxon>
        <taxon>Embryophyta</taxon>
        <taxon>Tracheophyta</taxon>
        <taxon>Spermatophyta</taxon>
        <taxon>Magnoliopsida</taxon>
        <taxon>eudicotyledons</taxon>
        <taxon>Gunneridae</taxon>
        <taxon>Pentapetalae</taxon>
        <taxon>asterids</taxon>
        <taxon>campanulids</taxon>
        <taxon>Asterales</taxon>
        <taxon>Asteraceae</taxon>
        <taxon>Asteroideae</taxon>
        <taxon>Anthemideae</taxon>
        <taxon>Anthemidinae</taxon>
        <taxon>Tanacetum</taxon>
    </lineage>
</organism>